<dbReference type="GO" id="GO:0019139">
    <property type="term" value="F:cytokinin dehydrogenase activity"/>
    <property type="evidence" value="ECO:0007669"/>
    <property type="project" value="UniProtKB-EC"/>
</dbReference>
<dbReference type="EC" id="1.5.99.12" evidence="3"/>
<evidence type="ECO:0000313" key="9">
    <source>
        <dbReference type="Proteomes" id="UP000829196"/>
    </source>
</evidence>
<dbReference type="EMBL" id="JAGYWB010000010">
    <property type="protein sequence ID" value="KAI0507475.1"/>
    <property type="molecule type" value="Genomic_DNA"/>
</dbReference>
<evidence type="ECO:0000256" key="2">
    <source>
        <dbReference type="ARBA" id="ARBA00005466"/>
    </source>
</evidence>
<dbReference type="InterPro" id="IPR050432">
    <property type="entry name" value="FAD-linked_Oxidoreductases_BP"/>
</dbReference>
<keyword evidence="9" id="KW-1185">Reference proteome</keyword>
<dbReference type="SUPFAM" id="SSF56176">
    <property type="entry name" value="FAD-binding/transporter-associated domain-like"/>
    <property type="match status" value="1"/>
</dbReference>
<reference evidence="8" key="1">
    <citation type="journal article" date="2022" name="Front. Genet.">
        <title>Chromosome-Scale Assembly of the Dendrobium nobile Genome Provides Insights Into the Molecular Mechanism of the Biosynthesis of the Medicinal Active Ingredient of Dendrobium.</title>
        <authorList>
            <person name="Xu Q."/>
            <person name="Niu S.-C."/>
            <person name="Li K.-L."/>
            <person name="Zheng P.-J."/>
            <person name="Zhang X.-J."/>
            <person name="Jia Y."/>
            <person name="Liu Y."/>
            <person name="Niu Y.-X."/>
            <person name="Yu L.-H."/>
            <person name="Chen D.-F."/>
            <person name="Zhang G.-Q."/>
        </authorList>
    </citation>
    <scope>NUCLEOTIDE SEQUENCE</scope>
    <source>
        <tissue evidence="8">Leaf</tissue>
    </source>
</reference>
<dbReference type="GO" id="GO:0071949">
    <property type="term" value="F:FAD binding"/>
    <property type="evidence" value="ECO:0007669"/>
    <property type="project" value="InterPro"/>
</dbReference>
<accession>A0A8T3B9B5</accession>
<name>A0A8T3B9B5_DENNO</name>
<dbReference type="InterPro" id="IPR016166">
    <property type="entry name" value="FAD-bd_PCMH"/>
</dbReference>
<evidence type="ECO:0000256" key="5">
    <source>
        <dbReference type="ARBA" id="ARBA00022827"/>
    </source>
</evidence>
<dbReference type="InterPro" id="IPR036318">
    <property type="entry name" value="FAD-bd_PCMH-like_sf"/>
</dbReference>
<organism evidence="8 9">
    <name type="scientific">Dendrobium nobile</name>
    <name type="common">Orchid</name>
    <dbReference type="NCBI Taxonomy" id="94219"/>
    <lineage>
        <taxon>Eukaryota</taxon>
        <taxon>Viridiplantae</taxon>
        <taxon>Streptophyta</taxon>
        <taxon>Embryophyta</taxon>
        <taxon>Tracheophyta</taxon>
        <taxon>Spermatophyta</taxon>
        <taxon>Magnoliopsida</taxon>
        <taxon>Liliopsida</taxon>
        <taxon>Asparagales</taxon>
        <taxon>Orchidaceae</taxon>
        <taxon>Epidendroideae</taxon>
        <taxon>Malaxideae</taxon>
        <taxon>Dendrobiinae</taxon>
        <taxon>Dendrobium</taxon>
    </lineage>
</organism>
<dbReference type="SMR" id="A0A8T3B9B5"/>
<dbReference type="InterPro" id="IPR016164">
    <property type="entry name" value="FAD-linked_Oxase-like_C"/>
</dbReference>
<dbReference type="InterPro" id="IPR006094">
    <property type="entry name" value="Oxid_FAD_bind_N"/>
</dbReference>
<keyword evidence="6" id="KW-0560">Oxidoreductase</keyword>
<sequence>MQVAPRGAAHSTYGQSQVLGGIIINMTLLPTFIKVEKEEEFVDVGGGDLWVDVLHETLKHGLTPRSWTDYLYLTIGGTLSVGGISGQSFKHGPQISNVLELDVITGKGEFVTCSEEKDSDLFYGVLGGFGQFGIITRARIILQSAPKLVKWVVISYKSFEQFRKDQELLINGGEVDYLEGFINLQRRNSTEDKLNDLVSYLIEFAVYYDDEDVAHKKLNHILPRLNYKESRPEITDTSYFDFLNRVRKSELELSKEGLWNVPHPWLNVFVPRSQIKRFKNLLLESIADTYTSGPIIIYPIFRNKWNPKMSAVLPQVDTEEDIIYVVSVLQSAPPTCTRGTPCLDTMLLQNQKIIDIATTEPKVLNLLLPAECVMNEDMEEMGAKQYMPYLQNEIQWKAHFGWKWERIQDLKRRAITPLKLYFDDGVAYYDDLEHKLSQILRGTKRKGLDIKAFMIRRGAESRALRSSALGFSPSKHYNIGVLGNKVPKLSGTQSRALGFTSLKSSGAQCQGIV</sequence>
<evidence type="ECO:0000259" key="7">
    <source>
        <dbReference type="PROSITE" id="PS51387"/>
    </source>
</evidence>
<feature type="domain" description="FAD-binding PCMH-type" evidence="7">
    <location>
        <begin position="1"/>
        <end position="145"/>
    </location>
</feature>
<evidence type="ECO:0000256" key="1">
    <source>
        <dbReference type="ARBA" id="ARBA00001974"/>
    </source>
</evidence>
<dbReference type="Proteomes" id="UP000829196">
    <property type="component" value="Unassembled WGS sequence"/>
</dbReference>
<dbReference type="GO" id="GO:0009690">
    <property type="term" value="P:cytokinin metabolic process"/>
    <property type="evidence" value="ECO:0007669"/>
    <property type="project" value="InterPro"/>
</dbReference>
<dbReference type="Pfam" id="PF01565">
    <property type="entry name" value="FAD_binding_4"/>
    <property type="match status" value="1"/>
</dbReference>
<dbReference type="InterPro" id="IPR016170">
    <property type="entry name" value="Cytok_DH_C_sf"/>
</dbReference>
<keyword evidence="4" id="KW-0285">Flavoprotein</keyword>
<dbReference type="Gene3D" id="3.30.43.10">
    <property type="entry name" value="Uridine Diphospho-n-acetylenolpyruvylglucosamine Reductase, domain 2"/>
    <property type="match status" value="1"/>
</dbReference>
<dbReference type="AlphaFoldDB" id="A0A8T3B9B5"/>
<keyword evidence="5" id="KW-0274">FAD</keyword>
<proteinExistence type="inferred from homology"/>
<comment type="similarity">
    <text evidence="2">Belongs to the oxygen-dependent FAD-linked oxidoreductase family.</text>
</comment>
<comment type="caution">
    <text evidence="8">The sequence shown here is derived from an EMBL/GenBank/DDBJ whole genome shotgun (WGS) entry which is preliminary data.</text>
</comment>
<dbReference type="Pfam" id="PF09265">
    <property type="entry name" value="Cytokin-bind"/>
    <property type="match status" value="1"/>
</dbReference>
<comment type="cofactor">
    <cofactor evidence="1">
        <name>FAD</name>
        <dbReference type="ChEBI" id="CHEBI:57692"/>
    </cofactor>
</comment>
<gene>
    <name evidence="8" type="ORF">KFK09_013600</name>
</gene>
<evidence type="ECO:0000313" key="8">
    <source>
        <dbReference type="EMBL" id="KAI0507475.1"/>
    </source>
</evidence>
<dbReference type="OrthoDB" id="415825at2759"/>
<dbReference type="PANTHER" id="PTHR13878:SF107">
    <property type="entry name" value="CYTOKININ DEHYDROGENASE 3"/>
    <property type="match status" value="1"/>
</dbReference>
<dbReference type="InterPro" id="IPR016169">
    <property type="entry name" value="FAD-bd_PCMH_sub2"/>
</dbReference>
<protein>
    <recommendedName>
        <fullName evidence="3">cytokinin dehydrogenase</fullName>
        <ecNumber evidence="3">1.5.99.12</ecNumber>
    </recommendedName>
</protein>
<dbReference type="InterPro" id="IPR016167">
    <property type="entry name" value="FAD-bd_PCMH_sub1"/>
</dbReference>
<dbReference type="InterPro" id="IPR015345">
    <property type="entry name" value="Cytokinin_DH_FAD/cytokin-bd"/>
</dbReference>
<evidence type="ECO:0000256" key="3">
    <source>
        <dbReference type="ARBA" id="ARBA00011928"/>
    </source>
</evidence>
<dbReference type="SUPFAM" id="SSF55103">
    <property type="entry name" value="FAD-linked oxidases, C-terminal domain"/>
    <property type="match status" value="1"/>
</dbReference>
<dbReference type="PANTHER" id="PTHR13878">
    <property type="entry name" value="GULONOLACTONE OXIDASE"/>
    <property type="match status" value="1"/>
</dbReference>
<evidence type="ECO:0000256" key="6">
    <source>
        <dbReference type="ARBA" id="ARBA00023002"/>
    </source>
</evidence>
<dbReference type="Gene3D" id="3.40.462.10">
    <property type="entry name" value="FAD-linked oxidases, C-terminal domain"/>
    <property type="match status" value="1"/>
</dbReference>
<dbReference type="Gene3D" id="3.30.465.10">
    <property type="match status" value="1"/>
</dbReference>
<evidence type="ECO:0000256" key="4">
    <source>
        <dbReference type="ARBA" id="ARBA00022630"/>
    </source>
</evidence>
<dbReference type="PROSITE" id="PS51387">
    <property type="entry name" value="FAD_PCMH"/>
    <property type="match status" value="1"/>
</dbReference>